<feature type="region of interest" description="Disordered" evidence="1">
    <location>
        <begin position="49"/>
        <end position="71"/>
    </location>
</feature>
<evidence type="ECO:0000256" key="1">
    <source>
        <dbReference type="SAM" id="MobiDB-lite"/>
    </source>
</evidence>
<name>A0ABN9LC50_9NEOB</name>
<accession>A0ABN9LC50</accession>
<evidence type="ECO:0000313" key="3">
    <source>
        <dbReference type="Proteomes" id="UP001176940"/>
    </source>
</evidence>
<sequence>MANSVEGFKRGLDVFLEQNIDIVPVYQIKGISKLVKLCLPKVQCFCDSLTSPPSERQAPKEEKENWMRKGATHEEGRVNVMDFKPCLPRSMFPMVVQWAHGPTHRSKTHMNDLIGTY</sequence>
<proteinExistence type="predicted"/>
<evidence type="ECO:0000313" key="2">
    <source>
        <dbReference type="EMBL" id="CAJ0936959.1"/>
    </source>
</evidence>
<feature type="compositionally biased region" description="Basic and acidic residues" evidence="1">
    <location>
        <begin position="57"/>
        <end position="71"/>
    </location>
</feature>
<gene>
    <name evidence="2" type="ORF">RIMI_LOCUS7033416</name>
</gene>
<organism evidence="2 3">
    <name type="scientific">Ranitomeya imitator</name>
    <name type="common">mimic poison frog</name>
    <dbReference type="NCBI Taxonomy" id="111125"/>
    <lineage>
        <taxon>Eukaryota</taxon>
        <taxon>Metazoa</taxon>
        <taxon>Chordata</taxon>
        <taxon>Craniata</taxon>
        <taxon>Vertebrata</taxon>
        <taxon>Euteleostomi</taxon>
        <taxon>Amphibia</taxon>
        <taxon>Batrachia</taxon>
        <taxon>Anura</taxon>
        <taxon>Neobatrachia</taxon>
        <taxon>Hyloidea</taxon>
        <taxon>Dendrobatidae</taxon>
        <taxon>Dendrobatinae</taxon>
        <taxon>Ranitomeya</taxon>
    </lineage>
</organism>
<reference evidence="2" key="1">
    <citation type="submission" date="2023-07" db="EMBL/GenBank/DDBJ databases">
        <authorList>
            <person name="Stuckert A."/>
        </authorList>
    </citation>
    <scope>NUCLEOTIDE SEQUENCE</scope>
</reference>
<dbReference type="EMBL" id="CAUEEQ010013067">
    <property type="protein sequence ID" value="CAJ0936959.1"/>
    <property type="molecule type" value="Genomic_DNA"/>
</dbReference>
<keyword evidence="3" id="KW-1185">Reference proteome</keyword>
<dbReference type="Proteomes" id="UP001176940">
    <property type="component" value="Unassembled WGS sequence"/>
</dbReference>
<protein>
    <submittedName>
        <fullName evidence="2">Uncharacterized protein</fullName>
    </submittedName>
</protein>
<comment type="caution">
    <text evidence="2">The sequence shown here is derived from an EMBL/GenBank/DDBJ whole genome shotgun (WGS) entry which is preliminary data.</text>
</comment>